<dbReference type="Proteomes" id="UP000182011">
    <property type="component" value="Unassembled WGS sequence"/>
</dbReference>
<dbReference type="EMBL" id="CZVI01000015">
    <property type="protein sequence ID" value="CUS88441.1"/>
    <property type="molecule type" value="Genomic_DNA"/>
</dbReference>
<dbReference type="STRING" id="1633631.GCA_001442925_00559"/>
<gene>
    <name evidence="3" type="ORF">JGI4_00559</name>
    <name evidence="2" type="ORF">JGI8_01208</name>
</gene>
<dbReference type="PANTHER" id="PTHR37423">
    <property type="entry name" value="SOLUBLE LYTIC MUREIN TRANSGLYCOSYLASE-RELATED"/>
    <property type="match status" value="1"/>
</dbReference>
<dbReference type="Proteomes" id="UP000182200">
    <property type="component" value="Unassembled WGS sequence"/>
</dbReference>
<sequence length="638" mass="74384">MNRKVKIIPLLILLFAIFSGCHFLKNVRSEFNAYFNTYYNAKSIFEQVENSIQSRILSEKFLSIEKLNSEFKIPPTEKNKLDDVIKKCSKILQYYLNSSVADDAILMIGKAYLYQDNYLGAERKFAELISTFPQSKLYDEALYFLMLTLSKEKKYEDAVISFQTKANRDPKNKKLWKVYKIYGFAKYKLGDIDSASYYLELASQQAKGEDKAEILFYLGEINEGRNPTESAKFYYNASKTTKNTNLKTYSLIKYAIQQRELGNYELAERVLNDLLNSNINKDYEGKIYLELARIRYLSGKTELAIQTYIYLDTTYKRTEESALGYFELGQIYETKFGKYDSAKFFYEKAQLEFPQSEITKQAQRRTTLLNDYFRYHLTILRNDSILKSVNPTDSTLKINTDSLKNLIAQAKYSLAWIFYISLNRVDSAIYYLNDIIKNFPETSTAPRSYYLLGTIYETIDTGKAKEIYLELIKKFPQSEFSAQALKFLGMKTELTKDTLNEIYNKAISLIDEDPKSAMEMLSMICNHNSNSQLKARAFFAIGWINEYKLKNFAKAIECYKNVLNNFPESEYAKIAELKLNPEKIETLQVPKPSIETKPKQIEEPKPTISDSEEDRLNIRERKKRRIDDNKDNLDRPLK</sequence>
<proteinExistence type="predicted"/>
<accession>A0A0P1M1E4</accession>
<keyword evidence="5" id="KW-1185">Reference proteome</keyword>
<dbReference type="EMBL" id="FAOP01000003">
    <property type="protein sequence ID" value="CUU02633.1"/>
    <property type="molecule type" value="Genomic_DNA"/>
</dbReference>
<dbReference type="PANTHER" id="PTHR37423:SF2">
    <property type="entry name" value="MEMBRANE-BOUND LYTIC MUREIN TRANSGLYCOSYLASE C"/>
    <property type="match status" value="1"/>
</dbReference>
<protein>
    <submittedName>
        <fullName evidence="3">Tetratricopeptide repeat-containing protein</fullName>
    </submittedName>
</protein>
<evidence type="ECO:0000313" key="5">
    <source>
        <dbReference type="Proteomes" id="UP000182200"/>
    </source>
</evidence>
<dbReference type="AlphaFoldDB" id="A0A0P1LTV8"/>
<dbReference type="InterPro" id="IPR019734">
    <property type="entry name" value="TPR_rpt"/>
</dbReference>
<evidence type="ECO:0000313" key="4">
    <source>
        <dbReference type="Proteomes" id="UP000182011"/>
    </source>
</evidence>
<dbReference type="Pfam" id="PF13174">
    <property type="entry name" value="TPR_6"/>
    <property type="match status" value="4"/>
</dbReference>
<dbReference type="SUPFAM" id="SSF48452">
    <property type="entry name" value="TPR-like"/>
    <property type="match status" value="2"/>
</dbReference>
<accession>A0A0P1M9N2</accession>
<accession>A0A0P1P8X6</accession>
<accession>A0A0N7MU28</accession>
<feature type="region of interest" description="Disordered" evidence="1">
    <location>
        <begin position="589"/>
        <end position="638"/>
    </location>
</feature>
<dbReference type="PROSITE" id="PS51257">
    <property type="entry name" value="PROKAR_LIPOPROTEIN"/>
    <property type="match status" value="1"/>
</dbReference>
<name>A0A0P1LTV8_9BACT</name>
<dbReference type="SMART" id="SM00028">
    <property type="entry name" value="TPR"/>
    <property type="match status" value="7"/>
</dbReference>
<dbReference type="Gene3D" id="1.25.40.10">
    <property type="entry name" value="Tetratricopeptide repeat domain"/>
    <property type="match status" value="4"/>
</dbReference>
<evidence type="ECO:0000256" key="1">
    <source>
        <dbReference type="SAM" id="MobiDB-lite"/>
    </source>
</evidence>
<dbReference type="Pfam" id="PF13181">
    <property type="entry name" value="TPR_8"/>
    <property type="match status" value="1"/>
</dbReference>
<accession>A0A0P1M6X4</accession>
<feature type="compositionally biased region" description="Basic and acidic residues" evidence="1">
    <location>
        <begin position="594"/>
        <end position="605"/>
    </location>
</feature>
<feature type="compositionally biased region" description="Basic and acidic residues" evidence="1">
    <location>
        <begin position="614"/>
        <end position="638"/>
    </location>
</feature>
<organism evidence="3 4">
    <name type="scientific">Candidatus Kryptonium thompsonii</name>
    <dbReference type="NCBI Taxonomy" id="1633631"/>
    <lineage>
        <taxon>Bacteria</taxon>
        <taxon>Pseudomonadati</taxon>
        <taxon>Candidatus Kryptoniota</taxon>
        <taxon>Candidatus Kryptonium</taxon>
    </lineage>
</organism>
<reference evidence="3 4" key="2">
    <citation type="submission" date="2015-11" db="EMBL/GenBank/DDBJ databases">
        <authorList>
            <person name="Zhang Y."/>
            <person name="Guo Z."/>
        </authorList>
    </citation>
    <scope>NUCLEOTIDE SEQUENCE [LARGE SCALE GENOMIC DNA]</scope>
    <source>
        <strain evidence="3">JGI-4</strain>
    </source>
</reference>
<evidence type="ECO:0000313" key="2">
    <source>
        <dbReference type="EMBL" id="CUS88441.1"/>
    </source>
</evidence>
<reference evidence="2 5" key="1">
    <citation type="submission" date="2015-11" db="EMBL/GenBank/DDBJ databases">
        <authorList>
            <person name="Varghese N."/>
        </authorList>
    </citation>
    <scope>NUCLEOTIDE SEQUENCE [LARGE SCALE GENOMIC DNA]</scope>
    <source>
        <strain evidence="2 5">JGI-8</strain>
    </source>
</reference>
<accession>A0A0P1LTV8</accession>
<accession>A0A0S4MV89</accession>
<dbReference type="InterPro" id="IPR011990">
    <property type="entry name" value="TPR-like_helical_dom_sf"/>
</dbReference>
<evidence type="ECO:0000313" key="3">
    <source>
        <dbReference type="EMBL" id="CUU02633.1"/>
    </source>
</evidence>